<proteinExistence type="predicted"/>
<dbReference type="EMBL" id="LXQA011281036">
    <property type="protein sequence ID" value="MCI91735.1"/>
    <property type="molecule type" value="Genomic_DNA"/>
</dbReference>
<accession>A0A392VYI3</accession>
<evidence type="ECO:0000313" key="2">
    <source>
        <dbReference type="Proteomes" id="UP000265520"/>
    </source>
</evidence>
<feature type="non-terminal residue" evidence="1">
    <location>
        <position position="40"/>
    </location>
</feature>
<reference evidence="1 2" key="1">
    <citation type="journal article" date="2018" name="Front. Plant Sci.">
        <title>Red Clover (Trifolium pratense) and Zigzag Clover (T. medium) - A Picture of Genomic Similarities and Differences.</title>
        <authorList>
            <person name="Dluhosova J."/>
            <person name="Istvanek J."/>
            <person name="Nedelnik J."/>
            <person name="Repkova J."/>
        </authorList>
    </citation>
    <scope>NUCLEOTIDE SEQUENCE [LARGE SCALE GENOMIC DNA]</scope>
    <source>
        <strain evidence="2">cv. 10/8</strain>
        <tissue evidence="1">Leaf</tissue>
    </source>
</reference>
<sequence>MGCGLECWSLDTGWRGADFVREDGEDQRGGGRYRVLGRVV</sequence>
<name>A0A392VYI3_9FABA</name>
<comment type="caution">
    <text evidence="1">The sequence shown here is derived from an EMBL/GenBank/DDBJ whole genome shotgun (WGS) entry which is preliminary data.</text>
</comment>
<dbReference type="Proteomes" id="UP000265520">
    <property type="component" value="Unassembled WGS sequence"/>
</dbReference>
<protein>
    <submittedName>
        <fullName evidence="1">Uncharacterized protein</fullName>
    </submittedName>
</protein>
<organism evidence="1 2">
    <name type="scientific">Trifolium medium</name>
    <dbReference type="NCBI Taxonomy" id="97028"/>
    <lineage>
        <taxon>Eukaryota</taxon>
        <taxon>Viridiplantae</taxon>
        <taxon>Streptophyta</taxon>
        <taxon>Embryophyta</taxon>
        <taxon>Tracheophyta</taxon>
        <taxon>Spermatophyta</taxon>
        <taxon>Magnoliopsida</taxon>
        <taxon>eudicotyledons</taxon>
        <taxon>Gunneridae</taxon>
        <taxon>Pentapetalae</taxon>
        <taxon>rosids</taxon>
        <taxon>fabids</taxon>
        <taxon>Fabales</taxon>
        <taxon>Fabaceae</taxon>
        <taxon>Papilionoideae</taxon>
        <taxon>50 kb inversion clade</taxon>
        <taxon>NPAAA clade</taxon>
        <taxon>Hologalegina</taxon>
        <taxon>IRL clade</taxon>
        <taxon>Trifolieae</taxon>
        <taxon>Trifolium</taxon>
    </lineage>
</organism>
<evidence type="ECO:0000313" key="1">
    <source>
        <dbReference type="EMBL" id="MCI91735.1"/>
    </source>
</evidence>
<keyword evidence="2" id="KW-1185">Reference proteome</keyword>
<dbReference type="AlphaFoldDB" id="A0A392VYI3"/>